<dbReference type="SUPFAM" id="SSF51445">
    <property type="entry name" value="(Trans)glycosidases"/>
    <property type="match status" value="1"/>
</dbReference>
<dbReference type="GO" id="GO:0009821">
    <property type="term" value="P:alkaloid biosynthetic process"/>
    <property type="evidence" value="ECO:0007669"/>
    <property type="project" value="UniProtKB-ARBA"/>
</dbReference>
<evidence type="ECO:0000256" key="2">
    <source>
        <dbReference type="ARBA" id="ARBA00022801"/>
    </source>
</evidence>
<dbReference type="OrthoDB" id="65569at2759"/>
<evidence type="ECO:0008006" key="7">
    <source>
        <dbReference type="Google" id="ProtNLM"/>
    </source>
</evidence>
<evidence type="ECO:0000256" key="4">
    <source>
        <dbReference type="RuleBase" id="RU003690"/>
    </source>
</evidence>
<keyword evidence="2" id="KW-0378">Hydrolase</keyword>
<reference evidence="6" key="1">
    <citation type="journal article" date="2014" name="Science">
        <title>The coffee genome provides insight into the convergent evolution of caffeine biosynthesis.</title>
        <authorList>
            <person name="Denoeud F."/>
            <person name="Carretero-Paulet L."/>
            <person name="Dereeper A."/>
            <person name="Droc G."/>
            <person name="Guyot R."/>
            <person name="Pietrella M."/>
            <person name="Zheng C."/>
            <person name="Alberti A."/>
            <person name="Anthony F."/>
            <person name="Aprea G."/>
            <person name="Aury J.M."/>
            <person name="Bento P."/>
            <person name="Bernard M."/>
            <person name="Bocs S."/>
            <person name="Campa C."/>
            <person name="Cenci A."/>
            <person name="Combes M.C."/>
            <person name="Crouzillat D."/>
            <person name="Da Silva C."/>
            <person name="Daddiego L."/>
            <person name="De Bellis F."/>
            <person name="Dussert S."/>
            <person name="Garsmeur O."/>
            <person name="Gayraud T."/>
            <person name="Guignon V."/>
            <person name="Jahn K."/>
            <person name="Jamilloux V."/>
            <person name="Joet T."/>
            <person name="Labadie K."/>
            <person name="Lan T."/>
            <person name="Leclercq J."/>
            <person name="Lepelley M."/>
            <person name="Leroy T."/>
            <person name="Li L.T."/>
            <person name="Librado P."/>
            <person name="Lopez L."/>
            <person name="Munoz A."/>
            <person name="Noel B."/>
            <person name="Pallavicini A."/>
            <person name="Perrotta G."/>
            <person name="Poncet V."/>
            <person name="Pot D."/>
            <person name="Priyono X."/>
            <person name="Rigoreau M."/>
            <person name="Rouard M."/>
            <person name="Rozas J."/>
            <person name="Tranchant-Dubreuil C."/>
            <person name="VanBuren R."/>
            <person name="Zhang Q."/>
            <person name="Andrade A.C."/>
            <person name="Argout X."/>
            <person name="Bertrand B."/>
            <person name="de Kochko A."/>
            <person name="Graziosi G."/>
            <person name="Henry R.J."/>
            <person name="Jayarama X."/>
            <person name="Ming R."/>
            <person name="Nagai C."/>
            <person name="Rounsley S."/>
            <person name="Sankoff D."/>
            <person name="Giuliano G."/>
            <person name="Albert V.A."/>
            <person name="Wincker P."/>
            <person name="Lashermes P."/>
        </authorList>
    </citation>
    <scope>NUCLEOTIDE SEQUENCE [LARGE SCALE GENOMIC DNA]</scope>
    <source>
        <strain evidence="6">cv. DH200-94</strain>
    </source>
</reference>
<dbReference type="InterPro" id="IPR017853">
    <property type="entry name" value="GH"/>
</dbReference>
<accession>A0A068V0Q9</accession>
<comment type="similarity">
    <text evidence="1 4">Belongs to the glycosyl hydrolase 1 family.</text>
</comment>
<dbReference type="Gene3D" id="3.20.20.80">
    <property type="entry name" value="Glycosidases"/>
    <property type="match status" value="1"/>
</dbReference>
<dbReference type="InParanoid" id="A0A068V0Q9"/>
<dbReference type="STRING" id="49390.A0A068V0Q9"/>
<dbReference type="PhylomeDB" id="A0A068V0Q9"/>
<dbReference type="AlphaFoldDB" id="A0A068V0Q9"/>
<proteinExistence type="inferred from homology"/>
<protein>
    <recommendedName>
        <fullName evidence="7">Beta-glucosidase</fullName>
    </recommendedName>
</protein>
<evidence type="ECO:0000313" key="5">
    <source>
        <dbReference type="EMBL" id="CDP14375.1"/>
    </source>
</evidence>
<dbReference type="GO" id="GO:0005975">
    <property type="term" value="P:carbohydrate metabolic process"/>
    <property type="evidence" value="ECO:0007669"/>
    <property type="project" value="InterPro"/>
</dbReference>
<keyword evidence="3" id="KW-0326">Glycosidase</keyword>
<dbReference type="Proteomes" id="UP000295252">
    <property type="component" value="Chromosome VI"/>
</dbReference>
<dbReference type="InterPro" id="IPR001360">
    <property type="entry name" value="Glyco_hydro_1"/>
</dbReference>
<dbReference type="Gramene" id="CDP14375">
    <property type="protein sequence ID" value="CDP14375"/>
    <property type="gene ID" value="GSCOC_T00040734001"/>
</dbReference>
<dbReference type="GO" id="GO:0008422">
    <property type="term" value="F:beta-glucosidase activity"/>
    <property type="evidence" value="ECO:0007669"/>
    <property type="project" value="TreeGrafter"/>
</dbReference>
<dbReference type="EMBL" id="HG739166">
    <property type="protein sequence ID" value="CDP14375.1"/>
    <property type="molecule type" value="Genomic_DNA"/>
</dbReference>
<dbReference type="PANTHER" id="PTHR10353:SF137">
    <property type="entry name" value="MYROSINASE 3-RELATED"/>
    <property type="match status" value="1"/>
</dbReference>
<sequence length="92" mass="10656">MKYFLICCKYFSTLKTFISLQVNFNRSNGDVANDFYHRYKEDVQLMDYIGINGFRFTISWSRVLPHGKLSGGVNELGIAFYNNLINELISKG</sequence>
<gene>
    <name evidence="5" type="ORF">GSCOC_T00040734001</name>
</gene>
<evidence type="ECO:0000256" key="3">
    <source>
        <dbReference type="ARBA" id="ARBA00023295"/>
    </source>
</evidence>
<evidence type="ECO:0000256" key="1">
    <source>
        <dbReference type="ARBA" id="ARBA00010838"/>
    </source>
</evidence>
<dbReference type="PANTHER" id="PTHR10353">
    <property type="entry name" value="GLYCOSYL HYDROLASE"/>
    <property type="match status" value="1"/>
</dbReference>
<keyword evidence="6" id="KW-1185">Reference proteome</keyword>
<organism evidence="5 6">
    <name type="scientific">Coffea canephora</name>
    <name type="common">Robusta coffee</name>
    <dbReference type="NCBI Taxonomy" id="49390"/>
    <lineage>
        <taxon>Eukaryota</taxon>
        <taxon>Viridiplantae</taxon>
        <taxon>Streptophyta</taxon>
        <taxon>Embryophyta</taxon>
        <taxon>Tracheophyta</taxon>
        <taxon>Spermatophyta</taxon>
        <taxon>Magnoliopsida</taxon>
        <taxon>eudicotyledons</taxon>
        <taxon>Gunneridae</taxon>
        <taxon>Pentapetalae</taxon>
        <taxon>asterids</taxon>
        <taxon>lamiids</taxon>
        <taxon>Gentianales</taxon>
        <taxon>Rubiaceae</taxon>
        <taxon>Ixoroideae</taxon>
        <taxon>Gardenieae complex</taxon>
        <taxon>Bertiereae - Coffeeae clade</taxon>
        <taxon>Coffeeae</taxon>
        <taxon>Coffea</taxon>
    </lineage>
</organism>
<evidence type="ECO:0000313" key="6">
    <source>
        <dbReference type="Proteomes" id="UP000295252"/>
    </source>
</evidence>
<dbReference type="OMA" id="SISWAHI"/>
<dbReference type="Pfam" id="PF00232">
    <property type="entry name" value="Glyco_hydro_1"/>
    <property type="match status" value="1"/>
</dbReference>
<name>A0A068V0Q9_COFCA</name>